<name>A0A6A5QDP5_AMPQU</name>
<evidence type="ECO:0000313" key="2">
    <source>
        <dbReference type="EMBL" id="KAF1912574.1"/>
    </source>
</evidence>
<dbReference type="PANTHER" id="PTHR35895">
    <property type="entry name" value="CHROMOSOME 16, WHOLE GENOME SHOTGUN SEQUENCE"/>
    <property type="match status" value="1"/>
</dbReference>
<keyword evidence="3" id="KW-1185">Reference proteome</keyword>
<accession>A0A6A5QDP5</accession>
<organism evidence="2 3">
    <name type="scientific">Ampelomyces quisqualis</name>
    <name type="common">Powdery mildew agent</name>
    <dbReference type="NCBI Taxonomy" id="50730"/>
    <lineage>
        <taxon>Eukaryota</taxon>
        <taxon>Fungi</taxon>
        <taxon>Dikarya</taxon>
        <taxon>Ascomycota</taxon>
        <taxon>Pezizomycotina</taxon>
        <taxon>Dothideomycetes</taxon>
        <taxon>Pleosporomycetidae</taxon>
        <taxon>Pleosporales</taxon>
        <taxon>Pleosporineae</taxon>
        <taxon>Phaeosphaeriaceae</taxon>
        <taxon>Ampelomyces</taxon>
    </lineage>
</organism>
<dbReference type="SUPFAM" id="SSF117070">
    <property type="entry name" value="LEA14-like"/>
    <property type="match status" value="1"/>
</dbReference>
<proteinExistence type="predicted"/>
<keyword evidence="1" id="KW-0812">Transmembrane</keyword>
<keyword evidence="1" id="KW-1133">Transmembrane helix</keyword>
<feature type="transmembrane region" description="Helical" evidence="1">
    <location>
        <begin position="24"/>
        <end position="48"/>
    </location>
</feature>
<dbReference type="InterPro" id="IPR046368">
    <property type="entry name" value="Tag1"/>
</dbReference>
<sequence>MDKVYPPGPQGGTKSRVKNHCRKFWWCDCLVLIIVVLVIILPIIFVAIPKIAQDEINASTLEVISEEVSEPTPNGVHLKLQSVIRSNSSFHPTVDSFVAALSLEGQEPFVYIQIPETKSKAETQVYVDQYVNFTSLEAFSTYTKAVMGAETLNMHMSGKTQVHLQGLPAMDVNFNKVISVKGLNKLEGLNITSIKLLTGPQILPDGSNMIGTVSIPNPSVTTIDLGDVTMNLAIDNKPIGSARLPNLTLQPGDNSVNMQSQIDPVAVFQFVTTKYKNAIIPLEISGNSSTRNGESLPYYEAAIQSNVVKVDLDVSPALAAAGVKIGG</sequence>
<evidence type="ECO:0000256" key="1">
    <source>
        <dbReference type="SAM" id="Phobius"/>
    </source>
</evidence>
<protein>
    <submittedName>
        <fullName evidence="2">Uncharacterized protein</fullName>
    </submittedName>
</protein>
<dbReference type="EMBL" id="ML979140">
    <property type="protein sequence ID" value="KAF1912574.1"/>
    <property type="molecule type" value="Genomic_DNA"/>
</dbReference>
<dbReference type="InterPro" id="IPR022185">
    <property type="entry name" value="DUF3712"/>
</dbReference>
<dbReference type="GO" id="GO:0000329">
    <property type="term" value="C:fungal-type vacuole membrane"/>
    <property type="evidence" value="ECO:0007669"/>
    <property type="project" value="InterPro"/>
</dbReference>
<dbReference type="OrthoDB" id="10039566at2759"/>
<gene>
    <name evidence="2" type="ORF">BDU57DRAFT_370374</name>
</gene>
<dbReference type="AlphaFoldDB" id="A0A6A5QDP5"/>
<evidence type="ECO:0000313" key="3">
    <source>
        <dbReference type="Proteomes" id="UP000800096"/>
    </source>
</evidence>
<dbReference type="PANTHER" id="PTHR35895:SF1">
    <property type="entry name" value="LIPID-BINDING SERUM GLYCOPROTEIN C-TERMINAL DOMAIN-CONTAINING PROTEIN"/>
    <property type="match status" value="1"/>
</dbReference>
<dbReference type="Pfam" id="PF12505">
    <property type="entry name" value="DUF3712"/>
    <property type="match status" value="1"/>
</dbReference>
<keyword evidence="1" id="KW-0472">Membrane</keyword>
<dbReference type="Proteomes" id="UP000800096">
    <property type="component" value="Unassembled WGS sequence"/>
</dbReference>
<reference evidence="2" key="1">
    <citation type="journal article" date="2020" name="Stud. Mycol.">
        <title>101 Dothideomycetes genomes: a test case for predicting lifestyles and emergence of pathogens.</title>
        <authorList>
            <person name="Haridas S."/>
            <person name="Albert R."/>
            <person name="Binder M."/>
            <person name="Bloem J."/>
            <person name="Labutti K."/>
            <person name="Salamov A."/>
            <person name="Andreopoulos B."/>
            <person name="Baker S."/>
            <person name="Barry K."/>
            <person name="Bills G."/>
            <person name="Bluhm B."/>
            <person name="Cannon C."/>
            <person name="Castanera R."/>
            <person name="Culley D."/>
            <person name="Daum C."/>
            <person name="Ezra D."/>
            <person name="Gonzalez J."/>
            <person name="Henrissat B."/>
            <person name="Kuo A."/>
            <person name="Liang C."/>
            <person name="Lipzen A."/>
            <person name="Lutzoni F."/>
            <person name="Magnuson J."/>
            <person name="Mondo S."/>
            <person name="Nolan M."/>
            <person name="Ohm R."/>
            <person name="Pangilinan J."/>
            <person name="Park H.-J."/>
            <person name="Ramirez L."/>
            <person name="Alfaro M."/>
            <person name="Sun H."/>
            <person name="Tritt A."/>
            <person name="Yoshinaga Y."/>
            <person name="Zwiers L.-H."/>
            <person name="Turgeon B."/>
            <person name="Goodwin S."/>
            <person name="Spatafora J."/>
            <person name="Crous P."/>
            <person name="Grigoriev I."/>
        </authorList>
    </citation>
    <scope>NUCLEOTIDE SEQUENCE</scope>
    <source>
        <strain evidence="2">HMLAC05119</strain>
    </source>
</reference>